<dbReference type="Pfam" id="PF00691">
    <property type="entry name" value="OmpA"/>
    <property type="match status" value="1"/>
</dbReference>
<protein>
    <submittedName>
        <fullName evidence="7">OmpA family protein</fullName>
    </submittedName>
</protein>
<evidence type="ECO:0000256" key="3">
    <source>
        <dbReference type="ARBA" id="ARBA00023237"/>
    </source>
</evidence>
<name>A0A7S8IWD6_9SPHN</name>
<keyword evidence="2 4" id="KW-0472">Membrane</keyword>
<dbReference type="CDD" id="cd07185">
    <property type="entry name" value="OmpA_C-like"/>
    <property type="match status" value="1"/>
</dbReference>
<gene>
    <name evidence="7" type="ORF">IRL76_11505</name>
</gene>
<sequence length="233" mass="25178">MTKTNVLLPLALAATGLAATPALAQENWAGMDRDTLRGQVQQRYDAALAATLDPAYFNANDPRYIWASEAKAQCGIALGYLKSNTRDEVSLSKCWMAYDRMMQVPQPRVVPAPEPTPAPVCNRELPGLIFFEFDSATPGSDATEIVQYVTQNAAACNWRSFNVVGHTDTSGSNAYNLGLSQRRADAVAGLMSAQGISQSAISTSAKGEEEPRVPTADGVRELQNRRVEILVNN</sequence>
<evidence type="ECO:0000313" key="7">
    <source>
        <dbReference type="EMBL" id="QPD00561.1"/>
    </source>
</evidence>
<dbReference type="EMBL" id="CP064654">
    <property type="protein sequence ID" value="QPD00561.1"/>
    <property type="molecule type" value="Genomic_DNA"/>
</dbReference>
<feature type="chain" id="PRO_5032915228" evidence="5">
    <location>
        <begin position="25"/>
        <end position="233"/>
    </location>
</feature>
<feature type="domain" description="OmpA-like" evidence="6">
    <location>
        <begin position="118"/>
        <end position="233"/>
    </location>
</feature>
<keyword evidence="8" id="KW-1185">Reference proteome</keyword>
<comment type="subcellular location">
    <subcellularLocation>
        <location evidence="1">Cell outer membrane</location>
    </subcellularLocation>
</comment>
<dbReference type="InterPro" id="IPR006664">
    <property type="entry name" value="OMP_bac"/>
</dbReference>
<evidence type="ECO:0000256" key="1">
    <source>
        <dbReference type="ARBA" id="ARBA00004442"/>
    </source>
</evidence>
<evidence type="ECO:0000259" key="6">
    <source>
        <dbReference type="PROSITE" id="PS51123"/>
    </source>
</evidence>
<dbReference type="Proteomes" id="UP000594459">
    <property type="component" value="Chromosome"/>
</dbReference>
<dbReference type="Gene3D" id="3.30.1330.60">
    <property type="entry name" value="OmpA-like domain"/>
    <property type="match status" value="1"/>
</dbReference>
<dbReference type="RefSeq" id="WP_200984347.1">
    <property type="nucleotide sequence ID" value="NZ_CP064654.1"/>
</dbReference>
<dbReference type="PANTHER" id="PTHR30329:SF21">
    <property type="entry name" value="LIPOPROTEIN YIAD-RELATED"/>
    <property type="match status" value="1"/>
</dbReference>
<dbReference type="PRINTS" id="PR01021">
    <property type="entry name" value="OMPADOMAIN"/>
</dbReference>
<dbReference type="InterPro" id="IPR036737">
    <property type="entry name" value="OmpA-like_sf"/>
</dbReference>
<reference evidence="7 8" key="1">
    <citation type="submission" date="2020-11" db="EMBL/GenBank/DDBJ databases">
        <title>The genome sequence of Erythrobacter sp. 6D36.</title>
        <authorList>
            <person name="Liu Y."/>
        </authorList>
    </citation>
    <scope>NUCLEOTIDE SEQUENCE [LARGE SCALE GENOMIC DNA]</scope>
    <source>
        <strain evidence="7 8">6D36</strain>
    </source>
</reference>
<dbReference type="InterPro" id="IPR006665">
    <property type="entry name" value="OmpA-like"/>
</dbReference>
<keyword evidence="5" id="KW-0732">Signal</keyword>
<evidence type="ECO:0000256" key="5">
    <source>
        <dbReference type="SAM" id="SignalP"/>
    </source>
</evidence>
<dbReference type="InterPro" id="IPR050330">
    <property type="entry name" value="Bact_OuterMem_StrucFunc"/>
</dbReference>
<dbReference type="AlphaFoldDB" id="A0A7S8IWD6"/>
<dbReference type="KEGG" id="qso:IRL76_11505"/>
<evidence type="ECO:0000313" key="8">
    <source>
        <dbReference type="Proteomes" id="UP000594459"/>
    </source>
</evidence>
<evidence type="ECO:0000256" key="2">
    <source>
        <dbReference type="ARBA" id="ARBA00023136"/>
    </source>
</evidence>
<proteinExistence type="predicted"/>
<dbReference type="GO" id="GO:0009279">
    <property type="term" value="C:cell outer membrane"/>
    <property type="evidence" value="ECO:0007669"/>
    <property type="project" value="UniProtKB-SubCell"/>
</dbReference>
<feature type="signal peptide" evidence="5">
    <location>
        <begin position="1"/>
        <end position="24"/>
    </location>
</feature>
<evidence type="ECO:0000256" key="4">
    <source>
        <dbReference type="PROSITE-ProRule" id="PRU00473"/>
    </source>
</evidence>
<accession>A0A7S8IWD6</accession>
<dbReference type="SUPFAM" id="SSF103088">
    <property type="entry name" value="OmpA-like"/>
    <property type="match status" value="1"/>
</dbReference>
<keyword evidence="3" id="KW-0998">Cell outer membrane</keyword>
<dbReference type="PROSITE" id="PS51123">
    <property type="entry name" value="OMPA_2"/>
    <property type="match status" value="1"/>
</dbReference>
<organism evidence="7 8">
    <name type="scientific">Qipengyuania soli</name>
    <dbReference type="NCBI Taxonomy" id="2782568"/>
    <lineage>
        <taxon>Bacteria</taxon>
        <taxon>Pseudomonadati</taxon>
        <taxon>Pseudomonadota</taxon>
        <taxon>Alphaproteobacteria</taxon>
        <taxon>Sphingomonadales</taxon>
        <taxon>Erythrobacteraceae</taxon>
        <taxon>Qipengyuania</taxon>
    </lineage>
</organism>
<dbReference type="PANTHER" id="PTHR30329">
    <property type="entry name" value="STATOR ELEMENT OF FLAGELLAR MOTOR COMPLEX"/>
    <property type="match status" value="1"/>
</dbReference>